<evidence type="ECO:0000256" key="1">
    <source>
        <dbReference type="SAM" id="Coils"/>
    </source>
</evidence>
<feature type="compositionally biased region" description="Polar residues" evidence="2">
    <location>
        <begin position="53"/>
        <end position="66"/>
    </location>
</feature>
<feature type="region of interest" description="Disordered" evidence="2">
    <location>
        <begin position="253"/>
        <end position="291"/>
    </location>
</feature>
<dbReference type="STRING" id="1036611.A0A1L9PMR9"/>
<accession>A0A1L9PMR9</accession>
<keyword evidence="4" id="KW-1185">Reference proteome</keyword>
<feature type="compositionally biased region" description="Polar residues" evidence="2">
    <location>
        <begin position="33"/>
        <end position="42"/>
    </location>
</feature>
<keyword evidence="1" id="KW-0175">Coiled coil</keyword>
<name>A0A1L9PMR9_ASPVE</name>
<feature type="region of interest" description="Disordered" evidence="2">
    <location>
        <begin position="657"/>
        <end position="898"/>
    </location>
</feature>
<dbReference type="Proteomes" id="UP000184073">
    <property type="component" value="Unassembled WGS sequence"/>
</dbReference>
<feature type="compositionally biased region" description="Basic and acidic residues" evidence="2">
    <location>
        <begin position="14"/>
        <end position="23"/>
    </location>
</feature>
<feature type="compositionally biased region" description="Low complexity" evidence="2">
    <location>
        <begin position="822"/>
        <end position="840"/>
    </location>
</feature>
<feature type="region of interest" description="Disordered" evidence="2">
    <location>
        <begin position="582"/>
        <end position="611"/>
    </location>
</feature>
<dbReference type="OrthoDB" id="10251744at2759"/>
<evidence type="ECO:0000313" key="3">
    <source>
        <dbReference type="EMBL" id="OJJ02736.1"/>
    </source>
</evidence>
<dbReference type="RefSeq" id="XP_040668498.1">
    <property type="nucleotide sequence ID" value="XM_040810206.1"/>
</dbReference>
<feature type="region of interest" description="Disordered" evidence="2">
    <location>
        <begin position="1"/>
        <end position="135"/>
    </location>
</feature>
<dbReference type="AlphaFoldDB" id="A0A1L9PMR9"/>
<proteinExistence type="predicted"/>
<sequence length="898" mass="99617">MESPTKMGSGADLYIRRRSEHSVDASTEVPWLQDTSPTNRTPRTPLRSRSHTPDPNASFVNPSSALLQDLLKEQRASRGARSGGLEELENSPQRTPEWCQSQSLSNSQDEVGSEKQKANKMSLNGSVRRPPEMGVRETDQYISKISKQNFDLKLEIFYRVQQLSTLEKKLERMDELEEEVQRMRGLEDEVQELRAAQADNQRLLETNEQLEQEIDKRDQAVTEAVDLICQLEARMEELGIDLDVSRPSATYPSYGGDSGVATPRNASTVDIPERTSSRGGVRRSERRQFSSGSRYLQRAPSFLLEESKSTAALRSLYVEMDDNPLPEPAAITKSESMNSMGETTEPESPRLSALSECSELNIHDSPIVEDGFDQIDIPVRRNEICAQDANLSSSTIVKSSRDLARMDRWNPMEADNSFNWIGTQQRTRRLSDVFKEPETSSPNSSFNGSSKSKMESIFGSARLPPTPDTMVTGYPGWANSSSNSTIADKGQSDPKQLLPRPRSVGELTAKRSSINGEPRESLDTNMSKVTLPRSNLDEREEDPAILPLNSIQVPYGYTENHGILPGDFDRVLERMNKEYYSPSRKTSRDETASLTADDWIEAGRPGTQNRTALPIDSRVVRTRAPSQCSFLGRRHSIDSAVREPTLPIIQTLNPRALEEDGDDEPAHTPQTAGPEPEQRRRISLLPQFFSRSGNSRRLQPSPMPEPIDKDDGAPSPVIRKTRNQPSKAPRPLSGQAYDFSASGPTYAEESMPRSFTEANLGSSYNSTTSRPSTSNGGKDHKRRGSLGLFGWMKGASAGLGSSLKKSDAASFNPPTSTKSDCPITPATTSAAASTRASSRIATHDNVTFTPGQEPTKPVGAEPAVEEFATRTRHPNRSEEPADEHGRRPRYMERRSRRT</sequence>
<protein>
    <submittedName>
        <fullName evidence="3">Uncharacterized protein</fullName>
    </submittedName>
</protein>
<dbReference type="EMBL" id="KV878129">
    <property type="protein sequence ID" value="OJJ02736.1"/>
    <property type="molecule type" value="Genomic_DNA"/>
</dbReference>
<evidence type="ECO:0000313" key="4">
    <source>
        <dbReference type="Proteomes" id="UP000184073"/>
    </source>
</evidence>
<feature type="compositionally biased region" description="Polar residues" evidence="2">
    <location>
        <begin position="689"/>
        <end position="698"/>
    </location>
</feature>
<reference evidence="4" key="1">
    <citation type="journal article" date="2017" name="Genome Biol.">
        <title>Comparative genomics reveals high biological diversity and specific adaptations in the industrially and medically important fungal genus Aspergillus.</title>
        <authorList>
            <person name="de Vries R.P."/>
            <person name="Riley R."/>
            <person name="Wiebenga A."/>
            <person name="Aguilar-Osorio G."/>
            <person name="Amillis S."/>
            <person name="Uchima C.A."/>
            <person name="Anderluh G."/>
            <person name="Asadollahi M."/>
            <person name="Askin M."/>
            <person name="Barry K."/>
            <person name="Battaglia E."/>
            <person name="Bayram O."/>
            <person name="Benocci T."/>
            <person name="Braus-Stromeyer S.A."/>
            <person name="Caldana C."/>
            <person name="Canovas D."/>
            <person name="Cerqueira G.C."/>
            <person name="Chen F."/>
            <person name="Chen W."/>
            <person name="Choi C."/>
            <person name="Clum A."/>
            <person name="Dos Santos R.A."/>
            <person name="Damasio A.R."/>
            <person name="Diallinas G."/>
            <person name="Emri T."/>
            <person name="Fekete E."/>
            <person name="Flipphi M."/>
            <person name="Freyberg S."/>
            <person name="Gallo A."/>
            <person name="Gournas C."/>
            <person name="Habgood R."/>
            <person name="Hainaut M."/>
            <person name="Harispe M.L."/>
            <person name="Henrissat B."/>
            <person name="Hilden K.S."/>
            <person name="Hope R."/>
            <person name="Hossain A."/>
            <person name="Karabika E."/>
            <person name="Karaffa L."/>
            <person name="Karanyi Z."/>
            <person name="Krasevec N."/>
            <person name="Kuo A."/>
            <person name="Kusch H."/>
            <person name="LaButti K."/>
            <person name="Lagendijk E.L."/>
            <person name="Lapidus A."/>
            <person name="Levasseur A."/>
            <person name="Lindquist E."/>
            <person name="Lipzen A."/>
            <person name="Logrieco A.F."/>
            <person name="MacCabe A."/>
            <person name="Maekelae M.R."/>
            <person name="Malavazi I."/>
            <person name="Melin P."/>
            <person name="Meyer V."/>
            <person name="Mielnichuk N."/>
            <person name="Miskei M."/>
            <person name="Molnar A.P."/>
            <person name="Mule G."/>
            <person name="Ngan C.Y."/>
            <person name="Orejas M."/>
            <person name="Orosz E."/>
            <person name="Ouedraogo J.P."/>
            <person name="Overkamp K.M."/>
            <person name="Park H.-S."/>
            <person name="Perrone G."/>
            <person name="Piumi F."/>
            <person name="Punt P.J."/>
            <person name="Ram A.F."/>
            <person name="Ramon A."/>
            <person name="Rauscher S."/>
            <person name="Record E."/>
            <person name="Riano-Pachon D.M."/>
            <person name="Robert V."/>
            <person name="Roehrig J."/>
            <person name="Ruller R."/>
            <person name="Salamov A."/>
            <person name="Salih N.S."/>
            <person name="Samson R.A."/>
            <person name="Sandor E."/>
            <person name="Sanguinetti M."/>
            <person name="Schuetze T."/>
            <person name="Sepcic K."/>
            <person name="Shelest E."/>
            <person name="Sherlock G."/>
            <person name="Sophianopoulou V."/>
            <person name="Squina F.M."/>
            <person name="Sun H."/>
            <person name="Susca A."/>
            <person name="Todd R.B."/>
            <person name="Tsang A."/>
            <person name="Unkles S.E."/>
            <person name="van de Wiele N."/>
            <person name="van Rossen-Uffink D."/>
            <person name="Oliveira J.V."/>
            <person name="Vesth T.C."/>
            <person name="Visser J."/>
            <person name="Yu J.-H."/>
            <person name="Zhou M."/>
            <person name="Andersen M.R."/>
            <person name="Archer D.B."/>
            <person name="Baker S.E."/>
            <person name="Benoit I."/>
            <person name="Brakhage A.A."/>
            <person name="Braus G.H."/>
            <person name="Fischer R."/>
            <person name="Frisvad J.C."/>
            <person name="Goldman G.H."/>
            <person name="Houbraken J."/>
            <person name="Oakley B."/>
            <person name="Pocsi I."/>
            <person name="Scazzocchio C."/>
            <person name="Seiboth B."/>
            <person name="vanKuyk P.A."/>
            <person name="Wortman J."/>
            <person name="Dyer P.S."/>
            <person name="Grigoriev I.V."/>
        </authorList>
    </citation>
    <scope>NUCLEOTIDE SEQUENCE [LARGE SCALE GENOMIC DNA]</scope>
    <source>
        <strain evidence="4">CBS 583.65</strain>
    </source>
</reference>
<feature type="coiled-coil region" evidence="1">
    <location>
        <begin position="159"/>
        <end position="227"/>
    </location>
</feature>
<feature type="region of interest" description="Disordered" evidence="2">
    <location>
        <begin position="433"/>
        <end position="523"/>
    </location>
</feature>
<feature type="compositionally biased region" description="Basic and acidic residues" evidence="2">
    <location>
        <begin position="875"/>
        <end position="898"/>
    </location>
</feature>
<evidence type="ECO:0000256" key="2">
    <source>
        <dbReference type="SAM" id="MobiDB-lite"/>
    </source>
</evidence>
<dbReference type="VEuPathDB" id="FungiDB:ASPVEDRAFT_29291"/>
<gene>
    <name evidence="3" type="ORF">ASPVEDRAFT_29291</name>
</gene>
<feature type="compositionally biased region" description="Polar residues" evidence="2">
    <location>
        <begin position="90"/>
        <end position="110"/>
    </location>
</feature>
<feature type="compositionally biased region" description="Low complexity" evidence="2">
    <location>
        <begin position="440"/>
        <end position="451"/>
    </location>
</feature>
<organism evidence="3 4">
    <name type="scientific">Aspergillus versicolor CBS 583.65</name>
    <dbReference type="NCBI Taxonomy" id="1036611"/>
    <lineage>
        <taxon>Eukaryota</taxon>
        <taxon>Fungi</taxon>
        <taxon>Dikarya</taxon>
        <taxon>Ascomycota</taxon>
        <taxon>Pezizomycotina</taxon>
        <taxon>Eurotiomycetes</taxon>
        <taxon>Eurotiomycetidae</taxon>
        <taxon>Eurotiales</taxon>
        <taxon>Aspergillaceae</taxon>
        <taxon>Aspergillus</taxon>
        <taxon>Aspergillus subgen. Nidulantes</taxon>
    </lineage>
</organism>
<feature type="compositionally biased region" description="Basic and acidic residues" evidence="2">
    <location>
        <begin position="271"/>
        <end position="288"/>
    </location>
</feature>
<dbReference type="GeneID" id="63725717"/>
<feature type="compositionally biased region" description="Polar residues" evidence="2">
    <location>
        <begin position="756"/>
        <end position="776"/>
    </location>
</feature>